<name>W4HRP1_9RHOB</name>
<gene>
    <name evidence="1" type="ORF">ATO8_02270</name>
</gene>
<organism evidence="1 2">
    <name type="scientific">Roseivivax marinus</name>
    <dbReference type="NCBI Taxonomy" id="1379903"/>
    <lineage>
        <taxon>Bacteria</taxon>
        <taxon>Pseudomonadati</taxon>
        <taxon>Pseudomonadota</taxon>
        <taxon>Alphaproteobacteria</taxon>
        <taxon>Rhodobacterales</taxon>
        <taxon>Roseobacteraceae</taxon>
        <taxon>Roseivivax</taxon>
    </lineage>
</organism>
<comment type="caution">
    <text evidence="1">The sequence shown here is derived from an EMBL/GenBank/DDBJ whole genome shotgun (WGS) entry which is preliminary data.</text>
</comment>
<evidence type="ECO:0000313" key="1">
    <source>
        <dbReference type="EMBL" id="ETW14695.1"/>
    </source>
</evidence>
<evidence type="ECO:0000313" key="2">
    <source>
        <dbReference type="Proteomes" id="UP000019063"/>
    </source>
</evidence>
<accession>W4HRP1</accession>
<dbReference type="EMBL" id="AQQW01000001">
    <property type="protein sequence ID" value="ETW14695.1"/>
    <property type="molecule type" value="Genomic_DNA"/>
</dbReference>
<keyword evidence="2" id="KW-1185">Reference proteome</keyword>
<proteinExistence type="predicted"/>
<dbReference type="Proteomes" id="UP000019063">
    <property type="component" value="Unassembled WGS sequence"/>
</dbReference>
<reference evidence="1 2" key="1">
    <citation type="journal article" date="2014" name="Antonie Van Leeuwenhoek">
        <title>Roseivivax atlanticus sp. nov., isolated from surface seawater of the Atlantic Ocean.</title>
        <authorList>
            <person name="Li G."/>
            <person name="Lai Q."/>
            <person name="Liu X."/>
            <person name="Sun F."/>
            <person name="Shao Z."/>
        </authorList>
    </citation>
    <scope>NUCLEOTIDE SEQUENCE [LARGE SCALE GENOMIC DNA]</scope>
    <source>
        <strain evidence="1 2">22II-s10s</strain>
    </source>
</reference>
<protein>
    <submittedName>
        <fullName evidence="1">Cytosine deaminase</fullName>
    </submittedName>
</protein>
<dbReference type="AlphaFoldDB" id="W4HRP1"/>
<sequence>MAERVVVRGHAIDRGDRPHGAGIVVGATVAHDAHGADGQQRHEGLPDLVVEAVLADLVDEDRIRLAQDVELLRRDLARAADREAGSRERVAADEALRQAEFTTERADLVLEELAQRLHQLQAHLLGQTADIVVRLDRDRRAAREADALDHVRIQGALREEGRALDLVGVLLEHVDEEPADGLALDLGVRHSGQLAEEQVALVGVDQRDVVVVAEHGDDLVRLALAQEAVVHEDAGQIVADRLVDQHRRDRAVDSTRKPADHLGVANLVADLLDRLLAVGAHGPVAGKAGVLDEVLVERPAVRGVVHLGVELHRVEAPLKVRRHRVGRAGRGPVDRKARRQLGDVVAVAHPDLLAPAAVHEPASEKVDALLGRHDPGAAELGGAVAALHLSAEHLRHHLLAVADAENRHAQFEHLLRRARAVGVDHRGRAARQDHRFRRHFVEKRVVDLLEWMDFAVDVQFAQPTRDQLRHLGAEVDDEKAVVGGLVHGPCQ</sequence>
<dbReference type="eggNOG" id="ENOG5032QWD">
    <property type="taxonomic scope" value="Bacteria"/>
</dbReference>